<keyword evidence="7" id="KW-1185">Reference proteome</keyword>
<dbReference type="EMBL" id="JAANHS010000013">
    <property type="protein sequence ID" value="NHB77974.1"/>
    <property type="molecule type" value="Genomic_DNA"/>
</dbReference>
<comment type="caution">
    <text evidence="6">The sequence shown here is derived from an EMBL/GenBank/DDBJ whole genome shotgun (WGS) entry which is preliminary data.</text>
</comment>
<dbReference type="InterPro" id="IPR020892">
    <property type="entry name" value="Cyclophilin-type_PPIase_CS"/>
</dbReference>
<feature type="domain" description="PPIase cyclophilin-type" evidence="5">
    <location>
        <begin position="29"/>
        <end position="192"/>
    </location>
</feature>
<dbReference type="PROSITE" id="PS50072">
    <property type="entry name" value="CSA_PPIASE_2"/>
    <property type="match status" value="1"/>
</dbReference>
<dbReference type="PANTHER" id="PTHR45625">
    <property type="entry name" value="PEPTIDYL-PROLYL CIS-TRANS ISOMERASE-RELATED"/>
    <property type="match status" value="1"/>
</dbReference>
<comment type="function">
    <text evidence="4">PPIases accelerate the folding of proteins. It catalyzes the cis-trans isomerization of proline imidic peptide bonds in oligopeptides.</text>
</comment>
<dbReference type="Proteomes" id="UP001515660">
    <property type="component" value="Unassembled WGS sequence"/>
</dbReference>
<dbReference type="PANTHER" id="PTHR45625:SF4">
    <property type="entry name" value="PEPTIDYLPROLYL ISOMERASE DOMAIN AND WD REPEAT-CONTAINING PROTEIN 1"/>
    <property type="match status" value="1"/>
</dbReference>
<dbReference type="Gene3D" id="2.40.100.10">
    <property type="entry name" value="Cyclophilin-like"/>
    <property type="match status" value="1"/>
</dbReference>
<comment type="catalytic activity">
    <reaction evidence="4">
        <text>[protein]-peptidylproline (omega=180) = [protein]-peptidylproline (omega=0)</text>
        <dbReference type="Rhea" id="RHEA:16237"/>
        <dbReference type="Rhea" id="RHEA-COMP:10747"/>
        <dbReference type="Rhea" id="RHEA-COMP:10748"/>
        <dbReference type="ChEBI" id="CHEBI:83833"/>
        <dbReference type="ChEBI" id="CHEBI:83834"/>
        <dbReference type="EC" id="5.2.1.8"/>
    </reaction>
</comment>
<evidence type="ECO:0000256" key="1">
    <source>
        <dbReference type="ARBA" id="ARBA00007365"/>
    </source>
</evidence>
<dbReference type="RefSeq" id="WP_166403990.1">
    <property type="nucleotide sequence ID" value="NZ_JAANHS010000013.1"/>
</dbReference>
<dbReference type="PROSITE" id="PS00170">
    <property type="entry name" value="CSA_PPIASE_1"/>
    <property type="match status" value="1"/>
</dbReference>
<evidence type="ECO:0000256" key="3">
    <source>
        <dbReference type="ARBA" id="ARBA00023235"/>
    </source>
</evidence>
<dbReference type="Pfam" id="PF00160">
    <property type="entry name" value="Pro_isomerase"/>
    <property type="match status" value="1"/>
</dbReference>
<dbReference type="PRINTS" id="PR00153">
    <property type="entry name" value="CSAPPISMRASE"/>
</dbReference>
<feature type="chain" id="PRO_5044969510" description="Peptidyl-prolyl cis-trans isomerase" evidence="4">
    <location>
        <begin position="20"/>
        <end position="192"/>
    </location>
</feature>
<proteinExistence type="inferred from homology"/>
<evidence type="ECO:0000313" key="6">
    <source>
        <dbReference type="EMBL" id="NHB77974.1"/>
    </source>
</evidence>
<dbReference type="InterPro" id="IPR002130">
    <property type="entry name" value="Cyclophilin-type_PPIase_dom"/>
</dbReference>
<keyword evidence="4" id="KW-0732">Signal</keyword>
<dbReference type="InterPro" id="IPR029000">
    <property type="entry name" value="Cyclophilin-like_dom_sf"/>
</dbReference>
<protein>
    <recommendedName>
        <fullName evidence="4">Peptidyl-prolyl cis-trans isomerase</fullName>
        <shortName evidence="4">PPIase</shortName>
        <ecNumber evidence="4">5.2.1.8</ecNumber>
    </recommendedName>
</protein>
<keyword evidence="2 4" id="KW-0697">Rotamase</keyword>
<comment type="similarity">
    <text evidence="1 4">Belongs to the cyclophilin-type PPIase family.</text>
</comment>
<evidence type="ECO:0000313" key="7">
    <source>
        <dbReference type="Proteomes" id="UP001515660"/>
    </source>
</evidence>
<dbReference type="GO" id="GO:0016853">
    <property type="term" value="F:isomerase activity"/>
    <property type="evidence" value="ECO:0007669"/>
    <property type="project" value="UniProtKB-KW"/>
</dbReference>
<gene>
    <name evidence="6" type="ORF">G8O29_14730</name>
</gene>
<dbReference type="CDD" id="cd00317">
    <property type="entry name" value="cyclophilin"/>
    <property type="match status" value="1"/>
</dbReference>
<accession>A0ABX0GAG9</accession>
<name>A0ABX0GAG9_9RHOB</name>
<keyword evidence="3 4" id="KW-0413">Isomerase</keyword>
<evidence type="ECO:0000256" key="2">
    <source>
        <dbReference type="ARBA" id="ARBA00023110"/>
    </source>
</evidence>
<evidence type="ECO:0000259" key="5">
    <source>
        <dbReference type="PROSITE" id="PS50072"/>
    </source>
</evidence>
<evidence type="ECO:0000256" key="4">
    <source>
        <dbReference type="RuleBase" id="RU363019"/>
    </source>
</evidence>
<sequence>MSRKLILAVALTLAGPAVAQDAPDGPGPNLVIEIAGQANGTVVIDLLPDVAPKHVAQIVALAKEGAYDNVVFHRVIDGFMAQTGDVQFGKAGGDTTMAGRGGSTKPDIPAEFTDTLSFQRGVVGMARAQDPNSANSQFFITFGDASFLDGQYTIFGKVISGMEVVDAIKRGDGRNGEVSGTPDVMTKVTVQE</sequence>
<feature type="signal peptide" evidence="4">
    <location>
        <begin position="1"/>
        <end position="19"/>
    </location>
</feature>
<dbReference type="SUPFAM" id="SSF50891">
    <property type="entry name" value="Cyclophilin-like"/>
    <property type="match status" value="1"/>
</dbReference>
<organism evidence="6 7">
    <name type="scientific">Rhodobacter calidifons</name>
    <dbReference type="NCBI Taxonomy" id="2715277"/>
    <lineage>
        <taxon>Bacteria</taxon>
        <taxon>Pseudomonadati</taxon>
        <taxon>Pseudomonadota</taxon>
        <taxon>Alphaproteobacteria</taxon>
        <taxon>Rhodobacterales</taxon>
        <taxon>Rhodobacter group</taxon>
        <taxon>Rhodobacter</taxon>
    </lineage>
</organism>
<dbReference type="InterPro" id="IPR044666">
    <property type="entry name" value="Cyclophilin_A-like"/>
</dbReference>
<reference evidence="6 7" key="1">
    <citation type="journal article" date="2022" name="Microorganisms">
        <title>Genome Sequence and Characterization of a Xanthorhodopsin-Containing, Aerobic Anoxygenic Phototrophic Rhodobacter Species, Isolated from Mesophilic Conditions at Yellowstone National Park.</title>
        <authorList>
            <person name="Kyndt J.A."/>
            <person name="Robertson S."/>
            <person name="Shoffstall I.B."/>
            <person name="Ramaley R.F."/>
            <person name="Meyer T.E."/>
        </authorList>
    </citation>
    <scope>NUCLEOTIDE SEQUENCE [LARGE SCALE GENOMIC DNA]</scope>
    <source>
        <strain evidence="6 7">M37P</strain>
    </source>
</reference>
<dbReference type="EC" id="5.2.1.8" evidence="4"/>